<comment type="caution">
    <text evidence="2">The sequence shown here is derived from an EMBL/GenBank/DDBJ whole genome shotgun (WGS) entry which is preliminary data.</text>
</comment>
<dbReference type="EMBL" id="JADCTT010000003">
    <property type="protein sequence ID" value="KAF9755531.1"/>
    <property type="molecule type" value="Genomic_DNA"/>
</dbReference>
<dbReference type="AlphaFoldDB" id="A0A8H7NH18"/>
<evidence type="ECO:0000313" key="3">
    <source>
        <dbReference type="Proteomes" id="UP000616885"/>
    </source>
</evidence>
<name>A0A8H7NH18_BIOOC</name>
<accession>A0A8H7NH18</accession>
<protein>
    <recommendedName>
        <fullName evidence="1">Amidase domain-containing protein</fullName>
    </recommendedName>
</protein>
<dbReference type="InterPro" id="IPR036928">
    <property type="entry name" value="AS_sf"/>
</dbReference>
<evidence type="ECO:0000313" key="2">
    <source>
        <dbReference type="EMBL" id="KAF9755531.1"/>
    </source>
</evidence>
<dbReference type="GO" id="GO:0005739">
    <property type="term" value="C:mitochondrion"/>
    <property type="evidence" value="ECO:0007669"/>
    <property type="project" value="TreeGrafter"/>
</dbReference>
<dbReference type="PANTHER" id="PTHR11895:SF152">
    <property type="entry name" value="GLUTAMYL-TRNA(GLN) AMIDOTRANSFERASE, SUBUNIT A (AFU_ORTHOLOGUE AFUA_7G06800)"/>
    <property type="match status" value="1"/>
</dbReference>
<feature type="domain" description="Amidase" evidence="1">
    <location>
        <begin position="147"/>
        <end position="259"/>
    </location>
</feature>
<dbReference type="Gene3D" id="3.90.1300.10">
    <property type="entry name" value="Amidase signature (AS) domain"/>
    <property type="match status" value="1"/>
</dbReference>
<dbReference type="InterPro" id="IPR023631">
    <property type="entry name" value="Amidase_dom"/>
</dbReference>
<evidence type="ECO:0000259" key="1">
    <source>
        <dbReference type="Pfam" id="PF01425"/>
    </source>
</evidence>
<dbReference type="InterPro" id="IPR000120">
    <property type="entry name" value="Amidase"/>
</dbReference>
<reference evidence="2" key="1">
    <citation type="submission" date="2020-10" db="EMBL/GenBank/DDBJ databases">
        <title>High-Quality Genome Resource of Clonostachys rosea strain S41 by Oxford Nanopore Long-Read Sequencing.</title>
        <authorList>
            <person name="Wang H."/>
        </authorList>
    </citation>
    <scope>NUCLEOTIDE SEQUENCE</scope>
    <source>
        <strain evidence="2">S41</strain>
    </source>
</reference>
<gene>
    <name evidence="2" type="ORF">IM811_010972</name>
</gene>
<dbReference type="GO" id="GO:0030956">
    <property type="term" value="C:glutamyl-tRNA(Gln) amidotransferase complex"/>
    <property type="evidence" value="ECO:0007669"/>
    <property type="project" value="TreeGrafter"/>
</dbReference>
<proteinExistence type="predicted"/>
<sequence>MQQHPPGSRISAGQSEMTMQLDGVEYILIPNDVNFFLNVDSSSPVPFLLYALYLYQVVTSDSLSDFFLDLLMRDDVYQRKFASRLVLYGPEPCPRLMPGFESGFVTWGVDHHECVPGDQKVASGPYVFFQQRVWQPWRVYHDHNATFMSDRPLAGIRIGVKDNIDIAGHYTTLDNGMALSGLRPAAAHARCLYLLTDAGAIIVGKLKHMTFTYLETPAHSPMGHSDHHDDRLQVSHVLGSGSAAAICSYDWLDFSLGSDSKWSFIPPPRANPLFANSYIASGTLPMPAVYNVCHTMRPTAGIVKAHGVIEQFPDFGMPGFFSRDISSFSKMISVSIGGRCRLRKRVFEVKDRIEILCPSDYLSTANEDETRATNQFINGLEIAFQTERCVISIANRWKEDMPDGIENNDIAAYLKTAGIYPFIRDSKKGKNTFGGNVRDIIKSISEEKLAECIRRCEVYRGWLLSKIFEADSEEKLKVMVIPGVEGKANCSGEPEPLNDLLNGYASANMSAILQAPELAAIGM</sequence>
<dbReference type="GO" id="GO:0032543">
    <property type="term" value="P:mitochondrial translation"/>
    <property type="evidence" value="ECO:0007669"/>
    <property type="project" value="TreeGrafter"/>
</dbReference>
<dbReference type="SUPFAM" id="SSF75304">
    <property type="entry name" value="Amidase signature (AS) enzymes"/>
    <property type="match status" value="1"/>
</dbReference>
<dbReference type="PANTHER" id="PTHR11895">
    <property type="entry name" value="TRANSAMIDASE"/>
    <property type="match status" value="1"/>
</dbReference>
<dbReference type="Proteomes" id="UP000616885">
    <property type="component" value="Unassembled WGS sequence"/>
</dbReference>
<dbReference type="GO" id="GO:0050567">
    <property type="term" value="F:glutaminyl-tRNA synthase (glutamine-hydrolyzing) activity"/>
    <property type="evidence" value="ECO:0007669"/>
    <property type="project" value="TreeGrafter"/>
</dbReference>
<organism evidence="2 3">
    <name type="scientific">Bionectria ochroleuca</name>
    <name type="common">Gliocladium roseum</name>
    <dbReference type="NCBI Taxonomy" id="29856"/>
    <lineage>
        <taxon>Eukaryota</taxon>
        <taxon>Fungi</taxon>
        <taxon>Dikarya</taxon>
        <taxon>Ascomycota</taxon>
        <taxon>Pezizomycotina</taxon>
        <taxon>Sordariomycetes</taxon>
        <taxon>Hypocreomycetidae</taxon>
        <taxon>Hypocreales</taxon>
        <taxon>Bionectriaceae</taxon>
        <taxon>Clonostachys</taxon>
    </lineage>
</organism>
<dbReference type="GO" id="GO:0070681">
    <property type="term" value="P:glutaminyl-tRNAGln biosynthesis via transamidation"/>
    <property type="evidence" value="ECO:0007669"/>
    <property type="project" value="TreeGrafter"/>
</dbReference>
<dbReference type="Pfam" id="PF01425">
    <property type="entry name" value="Amidase"/>
    <property type="match status" value="1"/>
</dbReference>